<reference evidence="1" key="2">
    <citation type="journal article" date="2023" name="Microorganisms">
        <title>Isolation and Genomic Characteristics of Cat-Borne Campylobacter felis sp. nov. and Sheep-Borne Campylobacter ovis sp. nov.</title>
        <authorList>
            <person name="Wang H."/>
            <person name="Li Y."/>
            <person name="Gu Y."/>
            <person name="Zhou G."/>
            <person name="Chen X."/>
            <person name="Zhang X."/>
            <person name="Shao Z."/>
            <person name="Zhang J."/>
            <person name="Zhang M."/>
        </authorList>
    </citation>
    <scope>NUCLEOTIDE SEQUENCE</scope>
    <source>
        <strain evidence="1">PS10</strain>
    </source>
</reference>
<organism evidence="1 2">
    <name type="scientific">Campylobacter gastrosuis</name>
    <dbReference type="NCBI Taxonomy" id="2974576"/>
    <lineage>
        <taxon>Bacteria</taxon>
        <taxon>Pseudomonadati</taxon>
        <taxon>Campylobacterota</taxon>
        <taxon>Epsilonproteobacteria</taxon>
        <taxon>Campylobacterales</taxon>
        <taxon>Campylobacteraceae</taxon>
        <taxon>Campylobacter</taxon>
    </lineage>
</organism>
<keyword evidence="2" id="KW-1185">Reference proteome</keyword>
<dbReference type="RefSeq" id="WP_284938477.1">
    <property type="nucleotide sequence ID" value="NZ_JANURM010000019.1"/>
</dbReference>
<name>A0ABT7HS45_9BACT</name>
<proteinExistence type="predicted"/>
<gene>
    <name evidence="1" type="ORF">NYG85_10255</name>
</gene>
<accession>A0ABT7HS45</accession>
<dbReference type="Proteomes" id="UP001173801">
    <property type="component" value="Unassembled WGS sequence"/>
</dbReference>
<sequence>MAMVWAGSSPLSSANAINTNLSHSFEVALKSSVLSKFGLFFTIFSKSAARKALKSL</sequence>
<evidence type="ECO:0000313" key="1">
    <source>
        <dbReference type="EMBL" id="MDL0089741.1"/>
    </source>
</evidence>
<comment type="caution">
    <text evidence="1">The sequence shown here is derived from an EMBL/GenBank/DDBJ whole genome shotgun (WGS) entry which is preliminary data.</text>
</comment>
<reference evidence="1" key="1">
    <citation type="submission" date="2022-08" db="EMBL/GenBank/DDBJ databases">
        <authorList>
            <person name="Wang H."/>
        </authorList>
    </citation>
    <scope>NUCLEOTIDE SEQUENCE</scope>
    <source>
        <strain evidence="1">PS10</strain>
    </source>
</reference>
<dbReference type="EMBL" id="JANURM010000019">
    <property type="protein sequence ID" value="MDL0089741.1"/>
    <property type="molecule type" value="Genomic_DNA"/>
</dbReference>
<protein>
    <submittedName>
        <fullName evidence="1">Uncharacterized protein</fullName>
    </submittedName>
</protein>
<evidence type="ECO:0000313" key="2">
    <source>
        <dbReference type="Proteomes" id="UP001173801"/>
    </source>
</evidence>